<dbReference type="InterPro" id="IPR036291">
    <property type="entry name" value="NAD(P)-bd_dom_sf"/>
</dbReference>
<proteinExistence type="inferred from homology"/>
<gene>
    <name evidence="4" type="ORF">D0Z08_28275</name>
</gene>
<dbReference type="Pfam" id="PF01370">
    <property type="entry name" value="Epimerase"/>
    <property type="match status" value="1"/>
</dbReference>
<dbReference type="EMBL" id="QXGH01000041">
    <property type="protein sequence ID" value="RHW23738.1"/>
    <property type="molecule type" value="Genomic_DNA"/>
</dbReference>
<evidence type="ECO:0000256" key="2">
    <source>
        <dbReference type="ARBA" id="ARBA00023445"/>
    </source>
</evidence>
<dbReference type="InterPro" id="IPR050425">
    <property type="entry name" value="NAD(P)_dehydrat-like"/>
</dbReference>
<dbReference type="CDD" id="cd05227">
    <property type="entry name" value="AR_SDR_e"/>
    <property type="match status" value="1"/>
</dbReference>
<dbReference type="PANTHER" id="PTHR10366:SF564">
    <property type="entry name" value="STEROL-4-ALPHA-CARBOXYLATE 3-DEHYDROGENASE, DECARBOXYLATING"/>
    <property type="match status" value="1"/>
</dbReference>
<feature type="domain" description="NAD-dependent epimerase/dehydratase" evidence="3">
    <location>
        <begin position="7"/>
        <end position="242"/>
    </location>
</feature>
<dbReference type="Proteomes" id="UP000283644">
    <property type="component" value="Unassembled WGS sequence"/>
</dbReference>
<evidence type="ECO:0000313" key="5">
    <source>
        <dbReference type="Proteomes" id="UP000283644"/>
    </source>
</evidence>
<keyword evidence="5" id="KW-1185">Reference proteome</keyword>
<dbReference type="Gene3D" id="3.40.50.720">
    <property type="entry name" value="NAD(P)-binding Rossmann-like Domain"/>
    <property type="match status" value="1"/>
</dbReference>
<keyword evidence="1" id="KW-0560">Oxidoreductase</keyword>
<dbReference type="GO" id="GO:0016616">
    <property type="term" value="F:oxidoreductase activity, acting on the CH-OH group of donors, NAD or NADP as acceptor"/>
    <property type="evidence" value="ECO:0007669"/>
    <property type="project" value="TreeGrafter"/>
</dbReference>
<comment type="caution">
    <text evidence="4">The sequence shown here is derived from an EMBL/GenBank/DDBJ whole genome shotgun (WGS) entry which is preliminary data.</text>
</comment>
<comment type="similarity">
    <text evidence="2">Belongs to the NAD(P)-dependent epimerase/dehydratase family. Dihydroflavonol-4-reductase subfamily.</text>
</comment>
<dbReference type="PANTHER" id="PTHR10366">
    <property type="entry name" value="NAD DEPENDENT EPIMERASE/DEHYDRATASE"/>
    <property type="match status" value="1"/>
</dbReference>
<dbReference type="InterPro" id="IPR001509">
    <property type="entry name" value="Epimerase_deHydtase"/>
</dbReference>
<dbReference type="OrthoDB" id="9778052at2"/>
<sequence length="352" mass="38149">MDPTKPVLVTGATGYVASWIVRYLLEDGYVVRGTVRNPDKPTGLEHLHALAAEHEGRLTLHQADLLDEGSYAEAMAGCELVIHTASPFLIGKVRDPEAQLVRPALEGTRNVLGSVDATPSVKRVVLTSSVVAIHGDNIDMKGRGPFTEDDWNTTSSVDHQPYPYSKTVAEQAAWEICGAQDRWDMVTIHPGLVLGPALTTASKSGSMTTMKAFIDGSLAGGAPDLAMGLVDVRDVARAHLLAGFTPGAHGRYITNAGTVTMLKIGRILRRRFGHSYPFPLLTVPKPMFKLVAPVAGFSREFVDKNVGWPLEFDNSRSVEELGLTYRDPADTVADQFQQMIDDGLVHKPIGRT</sequence>
<accession>A0A417XTD8</accession>
<dbReference type="SUPFAM" id="SSF51735">
    <property type="entry name" value="NAD(P)-binding Rossmann-fold domains"/>
    <property type="match status" value="1"/>
</dbReference>
<name>A0A417XTD8_9ACTN</name>
<dbReference type="FunFam" id="3.40.50.720:FF:000336">
    <property type="entry name" value="Aldehyde reductase"/>
    <property type="match status" value="1"/>
</dbReference>
<protein>
    <submittedName>
        <fullName evidence="4">Aldehyde reductase</fullName>
    </submittedName>
</protein>
<organism evidence="4 5">
    <name type="scientific">Nocardioides immobilis</name>
    <dbReference type="NCBI Taxonomy" id="2049295"/>
    <lineage>
        <taxon>Bacteria</taxon>
        <taxon>Bacillati</taxon>
        <taxon>Actinomycetota</taxon>
        <taxon>Actinomycetes</taxon>
        <taxon>Propionibacteriales</taxon>
        <taxon>Nocardioidaceae</taxon>
        <taxon>Nocardioides</taxon>
    </lineage>
</organism>
<reference evidence="4 5" key="1">
    <citation type="submission" date="2018-09" db="EMBL/GenBank/DDBJ databases">
        <title>Genome sequencing of Nocardioides immobilis CCTCC AB 2017083 for comparison to Nocardioides silvaticus.</title>
        <authorList>
            <person name="Li C."/>
            <person name="Wang G."/>
        </authorList>
    </citation>
    <scope>NUCLEOTIDE SEQUENCE [LARGE SCALE GENOMIC DNA]</scope>
    <source>
        <strain evidence="4 5">CCTCC AB 2017083</strain>
    </source>
</reference>
<evidence type="ECO:0000256" key="1">
    <source>
        <dbReference type="ARBA" id="ARBA00023002"/>
    </source>
</evidence>
<evidence type="ECO:0000259" key="3">
    <source>
        <dbReference type="Pfam" id="PF01370"/>
    </source>
</evidence>
<evidence type="ECO:0000313" key="4">
    <source>
        <dbReference type="EMBL" id="RHW23738.1"/>
    </source>
</evidence>
<dbReference type="AlphaFoldDB" id="A0A417XTD8"/>